<dbReference type="InterPro" id="IPR011042">
    <property type="entry name" value="6-blade_b-propeller_TolB-like"/>
</dbReference>
<dbReference type="KEGG" id="pgin:FRZ67_05105"/>
<dbReference type="RefSeq" id="WP_147188508.1">
    <property type="nucleotide sequence ID" value="NZ_CP042435.1"/>
</dbReference>
<dbReference type="AlphaFoldDB" id="A0A5B8V8L6"/>
<gene>
    <name evidence="3" type="ORF">FRZ67_05105</name>
</gene>
<dbReference type="InterPro" id="IPR011041">
    <property type="entry name" value="Quinoprot_gluc/sorb_DH_b-prop"/>
</dbReference>
<proteinExistence type="predicted"/>
<dbReference type="SUPFAM" id="SSF50952">
    <property type="entry name" value="Soluble quinoprotein glucose dehydrogenase"/>
    <property type="match status" value="1"/>
</dbReference>
<feature type="chain" id="PRO_5022906144" evidence="1">
    <location>
        <begin position="30"/>
        <end position="399"/>
    </location>
</feature>
<feature type="signal peptide" evidence="1">
    <location>
        <begin position="1"/>
        <end position="29"/>
    </location>
</feature>
<organism evidence="3 4">
    <name type="scientific">Panacibacter ginsenosidivorans</name>
    <dbReference type="NCBI Taxonomy" id="1813871"/>
    <lineage>
        <taxon>Bacteria</taxon>
        <taxon>Pseudomonadati</taxon>
        <taxon>Bacteroidota</taxon>
        <taxon>Chitinophagia</taxon>
        <taxon>Chitinophagales</taxon>
        <taxon>Chitinophagaceae</taxon>
        <taxon>Panacibacter</taxon>
    </lineage>
</organism>
<protein>
    <submittedName>
        <fullName evidence="3">PQQ-dependent sugar dehydrogenase</fullName>
    </submittedName>
</protein>
<evidence type="ECO:0000256" key="1">
    <source>
        <dbReference type="SAM" id="SignalP"/>
    </source>
</evidence>
<dbReference type="Proteomes" id="UP000321533">
    <property type="component" value="Chromosome"/>
</dbReference>
<dbReference type="EMBL" id="CP042435">
    <property type="protein sequence ID" value="QEC66708.1"/>
    <property type="molecule type" value="Genomic_DNA"/>
</dbReference>
<reference evidence="3 4" key="1">
    <citation type="journal article" date="2016" name="Int. J. Syst. Evol. Microbiol.">
        <title>Panacibacter ginsenosidivorans gen. nov., sp. nov., with ginsenoside converting activity isolated from soil of a ginseng field.</title>
        <authorList>
            <person name="Siddiqi M.Z."/>
            <person name="Muhammad Shafi S."/>
            <person name="Choi K.D."/>
            <person name="Im W.T."/>
        </authorList>
    </citation>
    <scope>NUCLEOTIDE SEQUENCE [LARGE SCALE GENOMIC DNA]</scope>
    <source>
        <strain evidence="3 4">Gsoil1550</strain>
    </source>
</reference>
<dbReference type="Pfam" id="PF07995">
    <property type="entry name" value="GSDH"/>
    <property type="match status" value="1"/>
</dbReference>
<evidence type="ECO:0000259" key="2">
    <source>
        <dbReference type="Pfam" id="PF07995"/>
    </source>
</evidence>
<dbReference type="InterPro" id="IPR012938">
    <property type="entry name" value="Glc/Sorbosone_DH"/>
</dbReference>
<sequence>MKKYYTNFLFRRFRVFILCCFFSSGVVYTAKTQPQLTFTPLIQNLNLPVNVKNAGDSSGRLFIVEQTGKIKIYKNGAVQPTPFIDLTSLVAVGEYKGLWSIAFAPDYKKSRQFFVYYHDKGNNTILARYQASKTNPDSAVLSSRVELLSLKDTVTNGPHLGEMHFGKDGYLYITINDGSYLGNTTKFAQDGQSLFGKMLRLNIKATVAPYYSIPPDNPFINDSTVRDEIWLLGFRNAWRWSFDRTTLNMWIADDGGEQWDEVSVRTRKQPVGANMGWPCYEGTQPFLTKGCKDSSTYTFPIFINPPDTTGAQAIIGGYVYRGKAYRPLKGYYVCADYVQNKAWKIITNGAGGWNIFEQINIPAGITSFGEGEDAELYATSSSGIVYKVGAVNPVAGSKN</sequence>
<feature type="domain" description="Glucose/Sorbosone dehydrogenase" evidence="2">
    <location>
        <begin position="47"/>
        <end position="348"/>
    </location>
</feature>
<dbReference type="OrthoDB" id="9770043at2"/>
<evidence type="ECO:0000313" key="3">
    <source>
        <dbReference type="EMBL" id="QEC66708.1"/>
    </source>
</evidence>
<dbReference type="PANTHER" id="PTHR19328:SF75">
    <property type="entry name" value="ALDOSE SUGAR DEHYDROGENASE YLII"/>
    <property type="match status" value="1"/>
</dbReference>
<keyword evidence="1" id="KW-0732">Signal</keyword>
<evidence type="ECO:0000313" key="4">
    <source>
        <dbReference type="Proteomes" id="UP000321533"/>
    </source>
</evidence>
<dbReference type="Gene3D" id="2.120.10.30">
    <property type="entry name" value="TolB, C-terminal domain"/>
    <property type="match status" value="1"/>
</dbReference>
<name>A0A5B8V8L6_9BACT</name>
<accession>A0A5B8V8L6</accession>
<dbReference type="PANTHER" id="PTHR19328">
    <property type="entry name" value="HEDGEHOG-INTERACTING PROTEIN"/>
    <property type="match status" value="1"/>
</dbReference>
<keyword evidence="4" id="KW-1185">Reference proteome</keyword>